<evidence type="ECO:0008006" key="3">
    <source>
        <dbReference type="Google" id="ProtNLM"/>
    </source>
</evidence>
<organism evidence="1 2">
    <name type="scientific">Scophthalmus maximus</name>
    <name type="common">Turbot</name>
    <name type="synonym">Psetta maxima</name>
    <dbReference type="NCBI Taxonomy" id="52904"/>
    <lineage>
        <taxon>Eukaryota</taxon>
        <taxon>Metazoa</taxon>
        <taxon>Chordata</taxon>
        <taxon>Craniata</taxon>
        <taxon>Vertebrata</taxon>
        <taxon>Euteleostomi</taxon>
        <taxon>Actinopterygii</taxon>
        <taxon>Neopterygii</taxon>
        <taxon>Teleostei</taxon>
        <taxon>Neoteleostei</taxon>
        <taxon>Acanthomorphata</taxon>
        <taxon>Carangaria</taxon>
        <taxon>Pleuronectiformes</taxon>
        <taxon>Pleuronectoidei</taxon>
        <taxon>Scophthalmidae</taxon>
        <taxon>Scophthalmus</taxon>
    </lineage>
</organism>
<dbReference type="EMBL" id="VEVO01000016">
    <property type="protein sequence ID" value="KAF0029509.1"/>
    <property type="molecule type" value="Genomic_DNA"/>
</dbReference>
<evidence type="ECO:0000313" key="1">
    <source>
        <dbReference type="EMBL" id="KAF0029509.1"/>
    </source>
</evidence>
<reference evidence="1 2" key="1">
    <citation type="submission" date="2019-06" db="EMBL/GenBank/DDBJ databases">
        <title>Draft genomes of female and male turbot (Scophthalmus maximus).</title>
        <authorList>
            <person name="Xu H."/>
            <person name="Xu X.-W."/>
            <person name="Shao C."/>
            <person name="Chen S."/>
        </authorList>
    </citation>
    <scope>NUCLEOTIDE SEQUENCE [LARGE SCALE GENOMIC DNA]</scope>
    <source>
        <strain evidence="1">Ysfricsl-2016a</strain>
        <tissue evidence="1">Blood</tissue>
    </source>
</reference>
<proteinExistence type="predicted"/>
<evidence type="ECO:0000313" key="2">
    <source>
        <dbReference type="Proteomes" id="UP000438429"/>
    </source>
</evidence>
<accession>A0A6A4SA90</accession>
<dbReference type="AlphaFoldDB" id="A0A6A4SA90"/>
<gene>
    <name evidence="1" type="ORF">F2P81_018614</name>
</gene>
<name>A0A6A4SA90_SCOMX</name>
<dbReference type="InterPro" id="IPR012337">
    <property type="entry name" value="RNaseH-like_sf"/>
</dbReference>
<comment type="caution">
    <text evidence="1">The sequence shown here is derived from an EMBL/GenBank/DDBJ whole genome shotgun (WGS) entry which is preliminary data.</text>
</comment>
<dbReference type="SUPFAM" id="SSF53098">
    <property type="entry name" value="Ribonuclease H-like"/>
    <property type="match status" value="1"/>
</dbReference>
<protein>
    <recommendedName>
        <fullName evidence="3">Zinc finger BED domain-containing protein 4-like</fullName>
    </recommendedName>
</protein>
<sequence>MNNDHESPSIVYETWQHSASVTQKEISDMGDCNRDDEWNLKTRYLETAYFPEDHTREIITKGLKEALLSWDLIEDKMVCITTDSGANVVKATSLNDWTRLECFGHRLHSAIVSSALDIFRNYTEASLAGVCIMKDLELVVHEARLHNEHQYMDRTMGHLQYMADLSLQQTAEIESNISEGLMLYDSLELALSYRCERKKYIYFSSNEASENGNYFQNVPDSRLLPTVCILCSSKATDGKLRKYALRPVFPILQSGICIEVIDLGQDTKTTDAGSFFPLHSCLLSFPKLKLNIS</sequence>
<dbReference type="Proteomes" id="UP000438429">
    <property type="component" value="Unassembled WGS sequence"/>
</dbReference>